<evidence type="ECO:0000313" key="2">
    <source>
        <dbReference type="EMBL" id="GCL38409.1"/>
    </source>
</evidence>
<keyword evidence="1" id="KW-0732">Signal</keyword>
<dbReference type="Proteomes" id="UP000300142">
    <property type="component" value="Unassembled WGS sequence"/>
</dbReference>
<evidence type="ECO:0000313" key="3">
    <source>
        <dbReference type="Proteomes" id="UP000300142"/>
    </source>
</evidence>
<sequence>MKPKNYLALTFSLSLAVLNCEILPAYALPGQNIKTVIKWSRNHAKITPLTSVKKLEEGYPDYSSKTSFKKYSVSFDVWINSKGIVTEQMIDARNHENNRINLEFTKNNNNGLQLINMIYGQTIVNDYQNAKYVDMVKIGGLGLIKFYRGKKYAYEIWGDGGSHQFTIIPLKDLVSRIDNWKRQQ</sequence>
<dbReference type="EMBL" id="BJCE01000140">
    <property type="protein sequence ID" value="GCL38409.1"/>
    <property type="molecule type" value="Genomic_DNA"/>
</dbReference>
<gene>
    <name evidence="2" type="ORF">SR1949_35240</name>
</gene>
<feature type="signal peptide" evidence="1">
    <location>
        <begin position="1"/>
        <end position="27"/>
    </location>
</feature>
<feature type="chain" id="PRO_5019795254" evidence="1">
    <location>
        <begin position="28"/>
        <end position="184"/>
    </location>
</feature>
<evidence type="ECO:0000256" key="1">
    <source>
        <dbReference type="SAM" id="SignalP"/>
    </source>
</evidence>
<dbReference type="RefSeq" id="WP_096566389.1">
    <property type="nucleotide sequence ID" value="NZ_BJCE01000140.1"/>
</dbReference>
<accession>A0A480A0G7</accession>
<organism evidence="2 3">
    <name type="scientific">Sphaerospermopsis reniformis</name>
    <dbReference type="NCBI Taxonomy" id="531300"/>
    <lineage>
        <taxon>Bacteria</taxon>
        <taxon>Bacillati</taxon>
        <taxon>Cyanobacteriota</taxon>
        <taxon>Cyanophyceae</taxon>
        <taxon>Nostocales</taxon>
        <taxon>Aphanizomenonaceae</taxon>
        <taxon>Sphaerospermopsis</taxon>
    </lineage>
</organism>
<name>A0A480A0G7_9CYAN</name>
<proteinExistence type="predicted"/>
<comment type="caution">
    <text evidence="2">The sequence shown here is derived from an EMBL/GenBank/DDBJ whole genome shotgun (WGS) entry which is preliminary data.</text>
</comment>
<dbReference type="AlphaFoldDB" id="A0A480A0G7"/>
<protein>
    <submittedName>
        <fullName evidence="2">Uncharacterized protein</fullName>
    </submittedName>
</protein>
<keyword evidence="3" id="KW-1185">Reference proteome</keyword>
<reference evidence="3" key="1">
    <citation type="submission" date="2019-02" db="EMBL/GenBank/DDBJ databases">
        <title>Draft genome sequence of Sphaerospermopsis reniformis NIES-1949.</title>
        <authorList>
            <person name="Yamaguchi H."/>
            <person name="Suzuki S."/>
            <person name="Kawachi M."/>
        </authorList>
    </citation>
    <scope>NUCLEOTIDE SEQUENCE [LARGE SCALE GENOMIC DNA]</scope>
    <source>
        <strain evidence="3">NIES-1949</strain>
    </source>
</reference>